<reference evidence="1 2" key="1">
    <citation type="submission" date="2019-03" db="EMBL/GenBank/DDBJ databases">
        <title>Genome sequence of Sphingomonas sp. 17J27-24.</title>
        <authorList>
            <person name="Kim M."/>
            <person name="Maeng S."/>
            <person name="Sathiyaraj S."/>
        </authorList>
    </citation>
    <scope>NUCLEOTIDE SEQUENCE [LARGE SCALE GENOMIC DNA]</scope>
    <source>
        <strain evidence="1 2">17J27-24</strain>
    </source>
</reference>
<evidence type="ECO:0000313" key="2">
    <source>
        <dbReference type="Proteomes" id="UP000298213"/>
    </source>
</evidence>
<dbReference type="GO" id="GO:0008967">
    <property type="term" value="F:phosphoglycolate phosphatase activity"/>
    <property type="evidence" value="ECO:0007669"/>
    <property type="project" value="TreeGrafter"/>
</dbReference>
<sequence length="234" mass="25120">MFDADPSRRPAPRAALFDVDGTLVDTNDLHAVAWAEALRHFGHDFPVETIREQIGKGGDNLIPTLLGDIPEAEREALEGFRGTLFKRDYLPRAAPFPGVRPLFERLAADGVRILLASSSNQDEVAFHLALIGCEDLVFATTSRDDAAHSKPCPDIFEAALDRAGVAAEEAIVIGDSPWDVLAARRAGLAVIGFRSGGFSDDALLDGGAIALFDGPRDLLARYAASPFARFHAEA</sequence>
<dbReference type="OrthoDB" id="9797743at2"/>
<dbReference type="Gene3D" id="3.40.50.1000">
    <property type="entry name" value="HAD superfamily/HAD-like"/>
    <property type="match status" value="1"/>
</dbReference>
<keyword evidence="2" id="KW-1185">Reference proteome</keyword>
<dbReference type="Pfam" id="PF00702">
    <property type="entry name" value="Hydrolase"/>
    <property type="match status" value="1"/>
</dbReference>
<dbReference type="Gene3D" id="1.10.150.240">
    <property type="entry name" value="Putative phosphatase, domain 2"/>
    <property type="match status" value="1"/>
</dbReference>
<dbReference type="AlphaFoldDB" id="A0A4Y8ZPM4"/>
<dbReference type="SFLD" id="SFLDG01129">
    <property type="entry name" value="C1.5:_HAD__Beta-PGM__Phosphata"/>
    <property type="match status" value="1"/>
</dbReference>
<organism evidence="1 2">
    <name type="scientific">Sphingomonas parva</name>
    <dbReference type="NCBI Taxonomy" id="2555898"/>
    <lineage>
        <taxon>Bacteria</taxon>
        <taxon>Pseudomonadati</taxon>
        <taxon>Pseudomonadota</taxon>
        <taxon>Alphaproteobacteria</taxon>
        <taxon>Sphingomonadales</taxon>
        <taxon>Sphingomonadaceae</taxon>
        <taxon>Sphingomonas</taxon>
    </lineage>
</organism>
<dbReference type="PANTHER" id="PTHR43434">
    <property type="entry name" value="PHOSPHOGLYCOLATE PHOSPHATASE"/>
    <property type="match status" value="1"/>
</dbReference>
<dbReference type="RefSeq" id="WP_135087170.1">
    <property type="nucleotide sequence ID" value="NZ_SPDV01000021.1"/>
</dbReference>
<comment type="caution">
    <text evidence="1">The sequence shown here is derived from an EMBL/GenBank/DDBJ whole genome shotgun (WGS) entry which is preliminary data.</text>
</comment>
<dbReference type="NCBIfam" id="TIGR01509">
    <property type="entry name" value="HAD-SF-IA-v3"/>
    <property type="match status" value="1"/>
</dbReference>
<dbReference type="SFLD" id="SFLDS00003">
    <property type="entry name" value="Haloacid_Dehalogenase"/>
    <property type="match status" value="1"/>
</dbReference>
<dbReference type="InterPro" id="IPR023214">
    <property type="entry name" value="HAD_sf"/>
</dbReference>
<dbReference type="EMBL" id="SPDV01000021">
    <property type="protein sequence ID" value="TFI57961.1"/>
    <property type="molecule type" value="Genomic_DNA"/>
</dbReference>
<dbReference type="NCBIfam" id="TIGR01549">
    <property type="entry name" value="HAD-SF-IA-v1"/>
    <property type="match status" value="1"/>
</dbReference>
<keyword evidence="1" id="KW-0378">Hydrolase</keyword>
<evidence type="ECO:0000313" key="1">
    <source>
        <dbReference type="EMBL" id="TFI57961.1"/>
    </source>
</evidence>
<dbReference type="InterPro" id="IPR006439">
    <property type="entry name" value="HAD-SF_hydro_IA"/>
</dbReference>
<gene>
    <name evidence="1" type="ORF">E2493_12245</name>
</gene>
<dbReference type="InterPro" id="IPR023198">
    <property type="entry name" value="PGP-like_dom2"/>
</dbReference>
<dbReference type="GO" id="GO:0005829">
    <property type="term" value="C:cytosol"/>
    <property type="evidence" value="ECO:0007669"/>
    <property type="project" value="TreeGrafter"/>
</dbReference>
<name>A0A4Y8ZPM4_9SPHN</name>
<dbReference type="SFLD" id="SFLDG01135">
    <property type="entry name" value="C1.5.6:_HAD__Beta-PGM__Phospha"/>
    <property type="match status" value="1"/>
</dbReference>
<dbReference type="PANTHER" id="PTHR43434:SF16">
    <property type="entry name" value="BLL8046 PROTEIN"/>
    <property type="match status" value="1"/>
</dbReference>
<proteinExistence type="predicted"/>
<dbReference type="InterPro" id="IPR036412">
    <property type="entry name" value="HAD-like_sf"/>
</dbReference>
<dbReference type="SUPFAM" id="SSF56784">
    <property type="entry name" value="HAD-like"/>
    <property type="match status" value="1"/>
</dbReference>
<dbReference type="GO" id="GO:0006281">
    <property type="term" value="P:DNA repair"/>
    <property type="evidence" value="ECO:0007669"/>
    <property type="project" value="TreeGrafter"/>
</dbReference>
<dbReference type="Proteomes" id="UP000298213">
    <property type="component" value="Unassembled WGS sequence"/>
</dbReference>
<dbReference type="InterPro" id="IPR050155">
    <property type="entry name" value="HAD-like_hydrolase_sf"/>
</dbReference>
<accession>A0A4Y8ZPM4</accession>
<protein>
    <submittedName>
        <fullName evidence="1">HAD family hydrolase</fullName>
    </submittedName>
</protein>